<evidence type="ECO:0000256" key="3">
    <source>
        <dbReference type="ARBA" id="ARBA00022801"/>
    </source>
</evidence>
<dbReference type="SUPFAM" id="SSF88723">
    <property type="entry name" value="PIN domain-like"/>
    <property type="match status" value="1"/>
</dbReference>
<evidence type="ECO:0000313" key="8">
    <source>
        <dbReference type="EMBL" id="KAF8884901.1"/>
    </source>
</evidence>
<dbReference type="InterPro" id="IPR008918">
    <property type="entry name" value="HhH2"/>
</dbReference>
<evidence type="ECO:0000259" key="7">
    <source>
        <dbReference type="SMART" id="SM00485"/>
    </source>
</evidence>
<keyword evidence="5" id="KW-0539">Nucleus</keyword>
<dbReference type="InterPro" id="IPR006084">
    <property type="entry name" value="XPG/Rad2"/>
</dbReference>
<dbReference type="InterPro" id="IPR006085">
    <property type="entry name" value="XPG_DNA_repair_N"/>
</dbReference>
<keyword evidence="4 5" id="KW-0460">Magnesium</keyword>
<keyword evidence="3 5" id="KW-0378">Hydrolase</keyword>
<dbReference type="SMART" id="SM00484">
    <property type="entry name" value="XPGI"/>
    <property type="match status" value="1"/>
</dbReference>
<evidence type="ECO:0000256" key="1">
    <source>
        <dbReference type="ARBA" id="ARBA00022722"/>
    </source>
</evidence>
<evidence type="ECO:0000313" key="9">
    <source>
        <dbReference type="Proteomes" id="UP000724874"/>
    </source>
</evidence>
<dbReference type="GO" id="GO:0046872">
    <property type="term" value="F:metal ion binding"/>
    <property type="evidence" value="ECO:0007669"/>
    <property type="project" value="UniProtKB-UniRule"/>
</dbReference>
<dbReference type="PANTHER" id="PTHR11081">
    <property type="entry name" value="FLAP ENDONUCLEASE FAMILY MEMBER"/>
    <property type="match status" value="1"/>
</dbReference>
<dbReference type="GO" id="GO:0035312">
    <property type="term" value="F:5'-3' DNA exonuclease activity"/>
    <property type="evidence" value="ECO:0007669"/>
    <property type="project" value="UniProtKB-UniRule"/>
</dbReference>
<dbReference type="GO" id="GO:0003677">
    <property type="term" value="F:DNA binding"/>
    <property type="evidence" value="ECO:0007669"/>
    <property type="project" value="UniProtKB-UniRule"/>
</dbReference>
<accession>A0A9P5NI67</accession>
<evidence type="ECO:0000259" key="6">
    <source>
        <dbReference type="SMART" id="SM00484"/>
    </source>
</evidence>
<comment type="subcellular location">
    <subcellularLocation>
        <location evidence="5">Nucleus</location>
    </subcellularLocation>
</comment>
<protein>
    <recommendedName>
        <fullName evidence="5">Exonuclease 1</fullName>
        <ecNumber evidence="5">3.1.-.-</ecNumber>
    </recommendedName>
</protein>
<organism evidence="8 9">
    <name type="scientific">Gymnopilus junonius</name>
    <name type="common">Spectacular rustgill mushroom</name>
    <name type="synonym">Gymnopilus spectabilis subsp. junonius</name>
    <dbReference type="NCBI Taxonomy" id="109634"/>
    <lineage>
        <taxon>Eukaryota</taxon>
        <taxon>Fungi</taxon>
        <taxon>Dikarya</taxon>
        <taxon>Basidiomycota</taxon>
        <taxon>Agaricomycotina</taxon>
        <taxon>Agaricomycetes</taxon>
        <taxon>Agaricomycetidae</taxon>
        <taxon>Agaricales</taxon>
        <taxon>Agaricineae</taxon>
        <taxon>Hymenogastraceae</taxon>
        <taxon>Gymnopilus</taxon>
    </lineage>
</organism>
<dbReference type="PANTHER" id="PTHR11081:SF8">
    <property type="entry name" value="EXONUCLEASE 1"/>
    <property type="match status" value="1"/>
</dbReference>
<comment type="function">
    <text evidence="5">5'-&gt;3' double-stranded DNA exonuclease which may also possess a cryptic 3'-&gt;5' double-stranded DNA exonuclease activity. Functions in DNA mismatch repair.</text>
</comment>
<dbReference type="SMART" id="SM00485">
    <property type="entry name" value="XPGN"/>
    <property type="match status" value="1"/>
</dbReference>
<comment type="cofactor">
    <cofactor evidence="5">
        <name>Mg(2+)</name>
        <dbReference type="ChEBI" id="CHEBI:18420"/>
    </cofactor>
    <text evidence="5">Binds 2 magnesium ions per subunit. They probably participate in the reaction catalyzed by the enzyme. May bind an additional third magnesium ion after substrate binding.</text>
</comment>
<dbReference type="Gene3D" id="1.10.150.20">
    <property type="entry name" value="5' to 3' exonuclease, C-terminal subdomain"/>
    <property type="match status" value="1"/>
</dbReference>
<keyword evidence="9" id="KW-1185">Reference proteome</keyword>
<dbReference type="OrthoDB" id="31113at2759"/>
<dbReference type="Gene3D" id="3.40.50.1010">
    <property type="entry name" value="5'-nuclease"/>
    <property type="match status" value="2"/>
</dbReference>
<keyword evidence="5" id="KW-0238">DNA-binding</keyword>
<dbReference type="EMBL" id="JADNYJ010000105">
    <property type="protein sequence ID" value="KAF8884901.1"/>
    <property type="molecule type" value="Genomic_DNA"/>
</dbReference>
<dbReference type="GO" id="GO:0006310">
    <property type="term" value="P:DNA recombination"/>
    <property type="evidence" value="ECO:0007669"/>
    <property type="project" value="TreeGrafter"/>
</dbReference>
<dbReference type="AlphaFoldDB" id="A0A9P5NI67"/>
<evidence type="ECO:0000256" key="5">
    <source>
        <dbReference type="RuleBase" id="RU910737"/>
    </source>
</evidence>
<keyword evidence="5" id="KW-0269">Exonuclease</keyword>
<evidence type="ECO:0000256" key="2">
    <source>
        <dbReference type="ARBA" id="ARBA00022723"/>
    </source>
</evidence>
<name>A0A9P5NI67_GYMJU</name>
<keyword evidence="2 5" id="KW-0479">Metal-binding</keyword>
<dbReference type="InterPro" id="IPR036279">
    <property type="entry name" value="5-3_exonuclease_C_sf"/>
</dbReference>
<dbReference type="SUPFAM" id="SSF47807">
    <property type="entry name" value="5' to 3' exonuclease, C-terminal subdomain"/>
    <property type="match status" value="1"/>
</dbReference>
<dbReference type="GO" id="GO:0017108">
    <property type="term" value="F:5'-flap endonuclease activity"/>
    <property type="evidence" value="ECO:0007669"/>
    <property type="project" value="TreeGrafter"/>
</dbReference>
<feature type="domain" description="XPG-I" evidence="6">
    <location>
        <begin position="373"/>
        <end position="443"/>
    </location>
</feature>
<comment type="similarity">
    <text evidence="5">Belongs to the XPG/RAD2 endonuclease family. EXO1 subfamily.</text>
</comment>
<dbReference type="InterPro" id="IPR029060">
    <property type="entry name" value="PIN-like_dom_sf"/>
</dbReference>
<dbReference type="InterPro" id="IPR006086">
    <property type="entry name" value="XPG-I_dom"/>
</dbReference>
<keyword evidence="5" id="KW-0228">DNA excision</keyword>
<keyword evidence="5" id="KW-0267">Excision nuclease</keyword>
<dbReference type="EC" id="3.1.-.-" evidence="5"/>
<dbReference type="Pfam" id="PF00867">
    <property type="entry name" value="XPG_I"/>
    <property type="match status" value="1"/>
</dbReference>
<sequence>MGVKGINPFLERYCPDVLTKLPRRFRSLGGKRVVLDGTLITQRFHFARLDHPYRHVLGWYKLARELRENDVSAICVFDGKERSAAKAQEVQRRTALRLTAVARSSIEKERFQRLYQLKEDLDLYQGLTLQDKQEFTKALQESPLPEEDTSKFVEPDLGEEGPAVVEEHAVVEEPVVVEGPAVVEEPPSVVEEPVVEEETTVVEGPAVAVVEKPVLVEIPAIVEQAEEETPLTVGDEGSLAPLDISQLPRSYLPPSPNKLAAQFRDLYLGHKASVAKFVWVDRATAQLTEPPDAVIEDKQNEVTKNQHNLAMEEEELWSKLAKSLAFPTPDLRQIAENYLTDLVRRSQVLFSSFDRRVNKPQKTTYDQSMDILRAMGIPCIEATGAVEAEGLASAMVLEGHADFVGSEDTDVLVYGVPLLKNVTSPYEPLALVSGPDIRISLGLTQAAYVDLALLMGTDFTDRIRNLGPVTAYKFIKKYGSIECILEAIQNEPRYALGDAEAYLARVNIARQLFTTPPPLPPVESLRAIDKNDEAVEEILSTYGLVSALEEENWNYDAAYETFLGGNYFDDSP</sequence>
<reference evidence="8" key="1">
    <citation type="submission" date="2020-11" db="EMBL/GenBank/DDBJ databases">
        <authorList>
            <consortium name="DOE Joint Genome Institute"/>
            <person name="Ahrendt S."/>
            <person name="Riley R."/>
            <person name="Andreopoulos W."/>
            <person name="LaButti K."/>
            <person name="Pangilinan J."/>
            <person name="Ruiz-duenas F.J."/>
            <person name="Barrasa J.M."/>
            <person name="Sanchez-Garcia M."/>
            <person name="Camarero S."/>
            <person name="Miyauchi S."/>
            <person name="Serrano A."/>
            <person name="Linde D."/>
            <person name="Babiker R."/>
            <person name="Drula E."/>
            <person name="Ayuso-Fernandez I."/>
            <person name="Pacheco R."/>
            <person name="Padilla G."/>
            <person name="Ferreira P."/>
            <person name="Barriuso J."/>
            <person name="Kellner H."/>
            <person name="Castanera R."/>
            <person name="Alfaro M."/>
            <person name="Ramirez L."/>
            <person name="Pisabarro A.G."/>
            <person name="Kuo A."/>
            <person name="Tritt A."/>
            <person name="Lipzen A."/>
            <person name="He G."/>
            <person name="Yan M."/>
            <person name="Ng V."/>
            <person name="Cullen D."/>
            <person name="Martin F."/>
            <person name="Rosso M.-N."/>
            <person name="Henrissat B."/>
            <person name="Hibbett D."/>
            <person name="Martinez A.T."/>
            <person name="Grigoriev I.V."/>
        </authorList>
    </citation>
    <scope>NUCLEOTIDE SEQUENCE</scope>
    <source>
        <strain evidence="8">AH 44721</strain>
    </source>
</reference>
<feature type="domain" description="XPG N-terminal" evidence="7">
    <location>
        <begin position="1"/>
        <end position="100"/>
    </location>
</feature>
<keyword evidence="5" id="KW-0234">DNA repair</keyword>
<dbReference type="GO" id="GO:0006298">
    <property type="term" value="P:mismatch repair"/>
    <property type="evidence" value="ECO:0007669"/>
    <property type="project" value="TreeGrafter"/>
</dbReference>
<gene>
    <name evidence="8" type="ORF">CPB84DRAFT_1685671</name>
</gene>
<keyword evidence="5" id="KW-0227">DNA damage</keyword>
<dbReference type="PRINTS" id="PR00853">
    <property type="entry name" value="XPGRADSUPER"/>
</dbReference>
<proteinExistence type="inferred from homology"/>
<dbReference type="SMART" id="SM00279">
    <property type="entry name" value="HhH2"/>
    <property type="match status" value="1"/>
</dbReference>
<dbReference type="Proteomes" id="UP000724874">
    <property type="component" value="Unassembled WGS sequence"/>
</dbReference>
<evidence type="ECO:0000256" key="4">
    <source>
        <dbReference type="ARBA" id="ARBA00022842"/>
    </source>
</evidence>
<dbReference type="GO" id="GO:0005634">
    <property type="term" value="C:nucleus"/>
    <property type="evidence" value="ECO:0007669"/>
    <property type="project" value="UniProtKB-SubCell"/>
</dbReference>
<keyword evidence="1 5" id="KW-0540">Nuclease</keyword>
<comment type="caution">
    <text evidence="8">The sequence shown here is derived from an EMBL/GenBank/DDBJ whole genome shotgun (WGS) entry which is preliminary data.</text>
</comment>